<dbReference type="AlphaFoldDB" id="A0AA40BEE0"/>
<dbReference type="PANTHER" id="PTHR10263">
    <property type="entry name" value="V-TYPE PROTON ATPASE PROTEOLIPID SUBUNIT"/>
    <property type="match status" value="1"/>
</dbReference>
<comment type="subcellular location">
    <subcellularLocation>
        <location evidence="1 11">Vacuole membrane</location>
        <topology evidence="1 11">Multi-pass membrane protein</topology>
    </subcellularLocation>
</comment>
<keyword evidence="11" id="KW-0926">Vacuole</keyword>
<dbReference type="InterPro" id="IPR000245">
    <property type="entry name" value="ATPase_proteolipid_csu"/>
</dbReference>
<feature type="domain" description="V-ATPase proteolipid subunit C-like" evidence="12">
    <location>
        <begin position="98"/>
        <end position="157"/>
    </location>
</feature>
<dbReference type="SUPFAM" id="SSF81333">
    <property type="entry name" value="F1F0 ATP synthase subunit C"/>
    <property type="match status" value="1"/>
</dbReference>
<keyword evidence="7 11" id="KW-0406">Ion transport</keyword>
<dbReference type="GO" id="GO:0046961">
    <property type="term" value="F:proton-transporting ATPase activity, rotational mechanism"/>
    <property type="evidence" value="ECO:0007669"/>
    <property type="project" value="InterPro"/>
</dbReference>
<keyword evidence="3 11" id="KW-0813">Transport</keyword>
<name>A0AA40BEE0_9PEZI</name>
<evidence type="ECO:0000313" key="14">
    <source>
        <dbReference type="Proteomes" id="UP001172159"/>
    </source>
</evidence>
<dbReference type="InterPro" id="IPR002379">
    <property type="entry name" value="ATPase_proteolipid_c-like_dom"/>
</dbReference>
<evidence type="ECO:0000256" key="1">
    <source>
        <dbReference type="ARBA" id="ARBA00004128"/>
    </source>
</evidence>
<dbReference type="GO" id="GO:0033179">
    <property type="term" value="C:proton-transporting V-type ATPase, V0 domain"/>
    <property type="evidence" value="ECO:0007669"/>
    <property type="project" value="InterPro"/>
</dbReference>
<dbReference type="NCBIfam" id="TIGR01100">
    <property type="entry name" value="V_ATP_synt_C"/>
    <property type="match status" value="1"/>
</dbReference>
<dbReference type="GO" id="GO:0005774">
    <property type="term" value="C:vacuolar membrane"/>
    <property type="evidence" value="ECO:0007669"/>
    <property type="project" value="UniProtKB-SubCell"/>
</dbReference>
<dbReference type="InterPro" id="IPR011555">
    <property type="entry name" value="ATPase_proteolipid_su_C_euk"/>
</dbReference>
<sequence length="170" mass="17835">MDEIYYRNLDRCPDYSPFFGALGCTLSIVLTVLGASYGTAKSSSAIFSSGILRPDRLMQNTLCAIMAQILSIYGLVISVIISGSLKESIPLYTSFLQLGAGLSVGLCGLAAGFAIGIVGDAGVRASTQQPRLYTGMVLILIFAEVLGLYGVIVSILMITRSSMGVEGCTA</sequence>
<keyword evidence="8 11" id="KW-0472">Membrane</keyword>
<evidence type="ECO:0000256" key="4">
    <source>
        <dbReference type="ARBA" id="ARBA00022692"/>
    </source>
</evidence>
<dbReference type="FunFam" id="1.20.120.610:FF:000001">
    <property type="entry name" value="V-type proton ATPase proteolipid subunit"/>
    <property type="match status" value="1"/>
</dbReference>
<organism evidence="13 14">
    <name type="scientific">Apiosordaria backusii</name>
    <dbReference type="NCBI Taxonomy" id="314023"/>
    <lineage>
        <taxon>Eukaryota</taxon>
        <taxon>Fungi</taxon>
        <taxon>Dikarya</taxon>
        <taxon>Ascomycota</taxon>
        <taxon>Pezizomycotina</taxon>
        <taxon>Sordariomycetes</taxon>
        <taxon>Sordariomycetidae</taxon>
        <taxon>Sordariales</taxon>
        <taxon>Lasiosphaeriaceae</taxon>
        <taxon>Apiosordaria</taxon>
    </lineage>
</organism>
<keyword evidence="4 11" id="KW-0812">Transmembrane</keyword>
<feature type="transmembrane region" description="Helical" evidence="11">
    <location>
        <begin position="61"/>
        <end position="81"/>
    </location>
</feature>
<feature type="domain" description="V-ATPase proteolipid subunit C-like" evidence="12">
    <location>
        <begin position="22"/>
        <end position="81"/>
    </location>
</feature>
<evidence type="ECO:0000256" key="10">
    <source>
        <dbReference type="ARBA" id="ARBA00046480"/>
    </source>
</evidence>
<comment type="subunit">
    <text evidence="10 11">V-ATPase is a heteromultimeric enzyme composed of a peripheral catalytic V1 complex (components A to H) attached to an integral membrane V0 proton pore complex (components: a, c, c', c'', d, e, f and VOA1). The decameric c-ring forms the proton-conducting pore, and is composed of eight proteolipid subunits c, one subunit c' and one subunit c''.</text>
</comment>
<dbReference type="InterPro" id="IPR035921">
    <property type="entry name" value="F/V-ATP_Csub_sf"/>
</dbReference>
<dbReference type="Proteomes" id="UP001172159">
    <property type="component" value="Unassembled WGS sequence"/>
</dbReference>
<evidence type="ECO:0000256" key="3">
    <source>
        <dbReference type="ARBA" id="ARBA00022448"/>
    </source>
</evidence>
<evidence type="ECO:0000256" key="7">
    <source>
        <dbReference type="ARBA" id="ARBA00023065"/>
    </source>
</evidence>
<keyword evidence="14" id="KW-1185">Reference proteome</keyword>
<comment type="caution">
    <text evidence="13">The sequence shown here is derived from an EMBL/GenBank/DDBJ whole genome shotgun (WGS) entry which is preliminary data.</text>
</comment>
<evidence type="ECO:0000256" key="6">
    <source>
        <dbReference type="ARBA" id="ARBA00022989"/>
    </source>
</evidence>
<evidence type="ECO:0000256" key="9">
    <source>
        <dbReference type="ARBA" id="ARBA00045519"/>
    </source>
</evidence>
<dbReference type="CDD" id="cd18176">
    <property type="entry name" value="ATP-synt_Vo_c_ATP6C_rpt2"/>
    <property type="match status" value="1"/>
</dbReference>
<evidence type="ECO:0000256" key="2">
    <source>
        <dbReference type="ARBA" id="ARBA00007296"/>
    </source>
</evidence>
<dbReference type="EMBL" id="JAUKTV010000008">
    <property type="protein sequence ID" value="KAK0732717.1"/>
    <property type="molecule type" value="Genomic_DNA"/>
</dbReference>
<proteinExistence type="inferred from homology"/>
<keyword evidence="6 11" id="KW-1133">Transmembrane helix</keyword>
<reference evidence="13" key="1">
    <citation type="submission" date="2023-06" db="EMBL/GenBank/DDBJ databases">
        <title>Genome-scale phylogeny and comparative genomics of the fungal order Sordariales.</title>
        <authorList>
            <consortium name="Lawrence Berkeley National Laboratory"/>
            <person name="Hensen N."/>
            <person name="Bonometti L."/>
            <person name="Westerberg I."/>
            <person name="Brannstrom I.O."/>
            <person name="Guillou S."/>
            <person name="Cros-Aarteil S."/>
            <person name="Calhoun S."/>
            <person name="Haridas S."/>
            <person name="Kuo A."/>
            <person name="Mondo S."/>
            <person name="Pangilinan J."/>
            <person name="Riley R."/>
            <person name="Labutti K."/>
            <person name="Andreopoulos B."/>
            <person name="Lipzen A."/>
            <person name="Chen C."/>
            <person name="Yanf M."/>
            <person name="Daum C."/>
            <person name="Ng V."/>
            <person name="Clum A."/>
            <person name="Steindorff A."/>
            <person name="Ohm R."/>
            <person name="Martin F."/>
            <person name="Silar P."/>
            <person name="Natvig D."/>
            <person name="Lalanne C."/>
            <person name="Gautier V."/>
            <person name="Ament-Velasquez S.L."/>
            <person name="Kruys A."/>
            <person name="Hutchinson M.I."/>
            <person name="Powell A.J."/>
            <person name="Barry K."/>
            <person name="Miller A.N."/>
            <person name="Grigoriev I.V."/>
            <person name="Debuchy R."/>
            <person name="Gladieux P."/>
            <person name="Thoren M.H."/>
            <person name="Johannesson H."/>
        </authorList>
    </citation>
    <scope>NUCLEOTIDE SEQUENCE</scope>
    <source>
        <strain evidence="13">CBS 540.89</strain>
    </source>
</reference>
<evidence type="ECO:0000256" key="8">
    <source>
        <dbReference type="ARBA" id="ARBA00023136"/>
    </source>
</evidence>
<protein>
    <recommendedName>
        <fullName evidence="11">V-type proton ATPase proteolipid subunit</fullName>
    </recommendedName>
</protein>
<accession>A0AA40BEE0</accession>
<dbReference type="Pfam" id="PF00137">
    <property type="entry name" value="ATP-synt_C"/>
    <property type="match status" value="2"/>
</dbReference>
<comment type="similarity">
    <text evidence="2 11">Belongs to the V-ATPase proteolipid subunit family.</text>
</comment>
<feature type="transmembrane region" description="Helical" evidence="11">
    <location>
        <begin position="101"/>
        <end position="123"/>
    </location>
</feature>
<evidence type="ECO:0000256" key="11">
    <source>
        <dbReference type="RuleBase" id="RU363060"/>
    </source>
</evidence>
<evidence type="ECO:0000259" key="12">
    <source>
        <dbReference type="Pfam" id="PF00137"/>
    </source>
</evidence>
<comment type="function">
    <text evidence="9">Proton-conducting pore forming subunit of the V0 complex of vacuolar(H+)-ATPase (V-ATPase), a multisubunit enzyme composed of a peripheral complex (V1) that hydrolyzes ATP and a membrane integral complex (V0) that translocates protons. V-ATPase is responsible for acidifying and maintaining the pH of intracellular compartments.</text>
</comment>
<comment type="function">
    <text evidence="11">Proton-conducting pore forming of the V0 complex of vacuolar(H+)-ATPase (V-ATPase), a multisubunit enzyme composed of a peripheral complex (V1) that hydrolyzes ATP and a membrane integral complex (V0) that translocates protons. V-ATPase is responsible for acidifying and maintaining the pH of intracellular compartments.</text>
</comment>
<feature type="transmembrane region" description="Helical" evidence="11">
    <location>
        <begin position="18"/>
        <end position="40"/>
    </location>
</feature>
<feature type="transmembrane region" description="Helical" evidence="11">
    <location>
        <begin position="135"/>
        <end position="158"/>
    </location>
</feature>
<dbReference type="PRINTS" id="PR00122">
    <property type="entry name" value="VACATPASE"/>
</dbReference>
<dbReference type="CDD" id="cd18175">
    <property type="entry name" value="ATP-synt_Vo_c_ATP6C_rpt1"/>
    <property type="match status" value="1"/>
</dbReference>
<evidence type="ECO:0000313" key="13">
    <source>
        <dbReference type="EMBL" id="KAK0732717.1"/>
    </source>
</evidence>
<gene>
    <name evidence="13" type="ORF">B0T21DRAFT_200000</name>
</gene>
<dbReference type="Gene3D" id="1.20.120.610">
    <property type="entry name" value="lithium bound rotor ring of v- atpase"/>
    <property type="match status" value="1"/>
</dbReference>
<evidence type="ECO:0000256" key="5">
    <source>
        <dbReference type="ARBA" id="ARBA00022781"/>
    </source>
</evidence>
<keyword evidence="5 11" id="KW-0375">Hydrogen ion transport</keyword>